<dbReference type="RefSeq" id="XP_022715020.1">
    <property type="nucleotide sequence ID" value="XM_022859285.1"/>
</dbReference>
<keyword evidence="3" id="KW-0498">Mitosis</keyword>
<dbReference type="Proteomes" id="UP000515121">
    <property type="component" value="Unplaced"/>
</dbReference>
<dbReference type="Pfam" id="PF00515">
    <property type="entry name" value="TPR_1"/>
    <property type="match status" value="1"/>
</dbReference>
<dbReference type="PROSITE" id="PS50005">
    <property type="entry name" value="TPR"/>
    <property type="match status" value="4"/>
</dbReference>
<keyword evidence="4 7" id="KW-0802">TPR repeat</keyword>
<dbReference type="SMART" id="SM00028">
    <property type="entry name" value="TPR"/>
    <property type="match status" value="8"/>
</dbReference>
<dbReference type="FunFam" id="1.25.40.10:FF:000018">
    <property type="entry name" value="Cell division cycle protein 27 homolog B"/>
    <property type="match status" value="1"/>
</dbReference>
<dbReference type="SUPFAM" id="SSF48452">
    <property type="entry name" value="TPR-like"/>
    <property type="match status" value="2"/>
</dbReference>
<dbReference type="GO" id="GO:0005737">
    <property type="term" value="C:cytoplasm"/>
    <property type="evidence" value="ECO:0007669"/>
    <property type="project" value="TreeGrafter"/>
</dbReference>
<name>A0A6P5WG30_DURZI</name>
<keyword evidence="8" id="KW-1185">Reference proteome</keyword>
<dbReference type="Pfam" id="PF12895">
    <property type="entry name" value="ANAPC3"/>
    <property type="match status" value="1"/>
</dbReference>
<keyword evidence="2" id="KW-0677">Repeat</keyword>
<dbReference type="GeneID" id="111274558"/>
<dbReference type="AlphaFoldDB" id="A0A6P5WG30"/>
<dbReference type="GO" id="GO:0005680">
    <property type="term" value="C:anaphase-promoting complex"/>
    <property type="evidence" value="ECO:0007669"/>
    <property type="project" value="TreeGrafter"/>
</dbReference>
<keyword evidence="5" id="KW-0539">Nucleus</keyword>
<feature type="repeat" description="TPR" evidence="7">
    <location>
        <begin position="578"/>
        <end position="611"/>
    </location>
</feature>
<evidence type="ECO:0000313" key="8">
    <source>
        <dbReference type="Proteomes" id="UP000515121"/>
    </source>
</evidence>
<evidence type="ECO:0000256" key="2">
    <source>
        <dbReference type="ARBA" id="ARBA00022737"/>
    </source>
</evidence>
<dbReference type="InterPro" id="IPR019734">
    <property type="entry name" value="TPR_rpt"/>
</dbReference>
<gene>
    <name evidence="9" type="primary">LOC111274558</name>
</gene>
<dbReference type="PANTHER" id="PTHR12558:SF25">
    <property type="entry name" value="CELL DIVISION CYCLE PROTEIN 27 HOMOLOG B-LIKE"/>
    <property type="match status" value="1"/>
</dbReference>
<evidence type="ECO:0000256" key="3">
    <source>
        <dbReference type="ARBA" id="ARBA00022776"/>
    </source>
</evidence>
<evidence type="ECO:0000313" key="9">
    <source>
        <dbReference type="RefSeq" id="XP_022715020.1"/>
    </source>
</evidence>
<dbReference type="GO" id="GO:0031145">
    <property type="term" value="P:anaphase-promoting complex-dependent catabolic process"/>
    <property type="evidence" value="ECO:0007669"/>
    <property type="project" value="TreeGrafter"/>
</dbReference>
<sequence length="736" mass="83370">MEALLANYVEKSLKQYMRRNAIFLCERLYAEFPSEVNLQLLARCYLNNNQPHSAYHVLKGMQMAQSRYLFAVACLEMDLFSEAETALLPIEELCAHVTNGAAVQYLLGIIHRDTNRMKSSVEHFRKALSIDPLFWAAYEELCILGEAEEAAVCFGDVAIHYVQEHYLGNASSYLQIANSDQSLDSSQAFGLEDLSLSHLQQMEGNNIRNICLNNHGGPNLTGPVGQITNSCCNSSFFRTPSPVLTQLSDMAPPPLIRNIRFCQNEVSLRSSTQARREFVRENESAQIRGSLFFDSGRRRSARLAAAQRSFNSTQGSENKANNLRASIKLNSGTCYSTVCKGQFQNLEEVGKLLETYDDAVSAFRATSSSLSSSADVKSVQDETVNTQLRSFISNSSKIKSGISDTINLLRILGEGYRHLCEYRCQEALNVYQKLSSKQYNTGWVLSQVGKAYFELVDYLNADYAFSLARQISPYNLEGMDVYSTVLYLMKEDMKLKYLAQELISIDRFAPQAWCAIGNCYSFQKDHETALKSFQRAVQLNSRFPYAHTLSGHENVIIEDYGNAVECYQKALHVDARHYKSWYGLGMIYLRQEKIEFAEHHFRQAYRINPFSSVIMYYLGTTLEALKRSEEALVMMEKAIVTDNKNPLPKYSKANMLVTLGRLNEALEILEELKECYPRESSIYALMGEIYKQHKKYDKSMLHFGIALDLKPSIVDVAKIQAAIGKLILPDEIEDNL</sequence>
<dbReference type="Pfam" id="PF13432">
    <property type="entry name" value="TPR_16"/>
    <property type="match status" value="1"/>
</dbReference>
<comment type="subcellular location">
    <subcellularLocation>
        <location evidence="1">Nucleus</location>
    </subcellularLocation>
</comment>
<comment type="similarity">
    <text evidence="6">Belongs to the APC3/CDC27 family.</text>
</comment>
<evidence type="ECO:0000256" key="6">
    <source>
        <dbReference type="ARBA" id="ARBA00038210"/>
    </source>
</evidence>
<protein>
    <submittedName>
        <fullName evidence="9">Cell division cycle protein 27 homolog B-like isoform X1</fullName>
    </submittedName>
</protein>
<feature type="repeat" description="TPR" evidence="7">
    <location>
        <begin position="101"/>
        <end position="134"/>
    </location>
</feature>
<proteinExistence type="inferred from homology"/>
<evidence type="ECO:0000256" key="1">
    <source>
        <dbReference type="ARBA" id="ARBA00004123"/>
    </source>
</evidence>
<accession>A0A6P5WG30</accession>
<dbReference type="GO" id="GO:0051301">
    <property type="term" value="P:cell division"/>
    <property type="evidence" value="ECO:0007669"/>
    <property type="project" value="TreeGrafter"/>
</dbReference>
<feature type="repeat" description="TPR" evidence="7">
    <location>
        <begin position="680"/>
        <end position="713"/>
    </location>
</feature>
<reference evidence="9" key="1">
    <citation type="submission" date="2025-08" db="UniProtKB">
        <authorList>
            <consortium name="RefSeq"/>
        </authorList>
    </citation>
    <scope>IDENTIFICATION</scope>
    <source>
        <tissue evidence="9">Fruit stalk</tissue>
    </source>
</reference>
<evidence type="ECO:0000256" key="7">
    <source>
        <dbReference type="PROSITE-ProRule" id="PRU00339"/>
    </source>
</evidence>
<organism evidence="8 9">
    <name type="scientific">Durio zibethinus</name>
    <name type="common">Durian</name>
    <dbReference type="NCBI Taxonomy" id="66656"/>
    <lineage>
        <taxon>Eukaryota</taxon>
        <taxon>Viridiplantae</taxon>
        <taxon>Streptophyta</taxon>
        <taxon>Embryophyta</taxon>
        <taxon>Tracheophyta</taxon>
        <taxon>Spermatophyta</taxon>
        <taxon>Magnoliopsida</taxon>
        <taxon>eudicotyledons</taxon>
        <taxon>Gunneridae</taxon>
        <taxon>Pentapetalae</taxon>
        <taxon>rosids</taxon>
        <taxon>malvids</taxon>
        <taxon>Malvales</taxon>
        <taxon>Malvaceae</taxon>
        <taxon>Helicteroideae</taxon>
        <taxon>Durio</taxon>
    </lineage>
</organism>
<dbReference type="GO" id="GO:0016567">
    <property type="term" value="P:protein ubiquitination"/>
    <property type="evidence" value="ECO:0007669"/>
    <property type="project" value="TreeGrafter"/>
</dbReference>
<evidence type="ECO:0000256" key="4">
    <source>
        <dbReference type="ARBA" id="ARBA00022803"/>
    </source>
</evidence>
<keyword evidence="3" id="KW-0132">Cell division</keyword>
<keyword evidence="3" id="KW-0131">Cell cycle</keyword>
<evidence type="ECO:0000256" key="5">
    <source>
        <dbReference type="ARBA" id="ARBA00023242"/>
    </source>
</evidence>
<dbReference type="PANTHER" id="PTHR12558">
    <property type="entry name" value="CELL DIVISION CYCLE 16,23,27"/>
    <property type="match status" value="1"/>
</dbReference>
<dbReference type="KEGG" id="dzi:111274558"/>
<dbReference type="InterPro" id="IPR011990">
    <property type="entry name" value="TPR-like_helical_dom_sf"/>
</dbReference>
<feature type="repeat" description="TPR" evidence="7">
    <location>
        <begin position="510"/>
        <end position="543"/>
    </location>
</feature>
<dbReference type="Pfam" id="PF13181">
    <property type="entry name" value="TPR_8"/>
    <property type="match status" value="1"/>
</dbReference>
<dbReference type="GO" id="GO:0007091">
    <property type="term" value="P:metaphase/anaphase transition of mitotic cell cycle"/>
    <property type="evidence" value="ECO:0007669"/>
    <property type="project" value="TreeGrafter"/>
</dbReference>
<dbReference type="Gene3D" id="1.25.40.10">
    <property type="entry name" value="Tetratricopeptide repeat domain"/>
    <property type="match status" value="4"/>
</dbReference>
<dbReference type="OrthoDB" id="329563at2759"/>